<dbReference type="AlphaFoldDB" id="A0A9X1F7V3"/>
<dbReference type="Pfam" id="PF10677">
    <property type="entry name" value="DUF2490"/>
    <property type="match status" value="1"/>
</dbReference>
<comment type="caution">
    <text evidence="1">The sequence shown here is derived from an EMBL/GenBank/DDBJ whole genome shotgun (WGS) entry which is preliminary data.</text>
</comment>
<keyword evidence="2" id="KW-1185">Reference proteome</keyword>
<proteinExistence type="predicted"/>
<dbReference type="InterPro" id="IPR019619">
    <property type="entry name" value="DUF2490"/>
</dbReference>
<evidence type="ECO:0000313" key="1">
    <source>
        <dbReference type="EMBL" id="MBV7268731.1"/>
    </source>
</evidence>
<dbReference type="Proteomes" id="UP001138894">
    <property type="component" value="Unassembled WGS sequence"/>
</dbReference>
<accession>A0A9X1F7V3</accession>
<reference evidence="1" key="1">
    <citation type="submission" date="2021-04" db="EMBL/GenBank/DDBJ databases">
        <authorList>
            <person name="Pira H."/>
            <person name="Risdian C."/>
            <person name="Wink J."/>
        </authorList>
    </citation>
    <scope>NUCLEOTIDE SEQUENCE</scope>
    <source>
        <strain evidence="1">WHY3</strain>
    </source>
</reference>
<organism evidence="1 2">
    <name type="scientific">Winogradskyella luteola</name>
    <dbReference type="NCBI Taxonomy" id="2828330"/>
    <lineage>
        <taxon>Bacteria</taxon>
        <taxon>Pseudomonadati</taxon>
        <taxon>Bacteroidota</taxon>
        <taxon>Flavobacteriia</taxon>
        <taxon>Flavobacteriales</taxon>
        <taxon>Flavobacteriaceae</taxon>
        <taxon>Winogradskyella</taxon>
    </lineage>
</organism>
<dbReference type="EMBL" id="JAGSPD010000004">
    <property type="protein sequence ID" value="MBV7268731.1"/>
    <property type="molecule type" value="Genomic_DNA"/>
</dbReference>
<evidence type="ECO:0000313" key="2">
    <source>
        <dbReference type="Proteomes" id="UP001138894"/>
    </source>
</evidence>
<protein>
    <submittedName>
        <fullName evidence="1">DUF2490 domain-containing protein</fullName>
    </submittedName>
</protein>
<sequence>MSMYYTKIILVFIGYFMGLHLFSQNNFEGLGETGLALNHKVNSGYKVNFAVRSRYYLYQDENLNFENRQIDAVHFSTLSLNYNNSLSLGVQYRIRASIDGGSNELRLTQQYNYTKKNLALRFGHRIRFEQRILETLTILRSRYRFALDFPLNGEKLDVGESYLITSMEALLSKNKKIKPELDHRTTAQMGWLFSEKLKFQFGLEYRFEAFNVKTEEKLFILTSLILKV</sequence>
<gene>
    <name evidence="1" type="ORF">KCG49_05905</name>
</gene>
<name>A0A9X1F7V3_9FLAO</name>